<dbReference type="Proteomes" id="UP001558652">
    <property type="component" value="Unassembled WGS sequence"/>
</dbReference>
<protein>
    <recommendedName>
        <fullName evidence="5">RING-CH-type domain-containing protein</fullName>
    </recommendedName>
</protein>
<dbReference type="PANTHER" id="PTHR46347:SF1">
    <property type="entry name" value="RING_FYVE_PHD ZINC FINGER SUPERFAMILY PROTEIN"/>
    <property type="match status" value="1"/>
</dbReference>
<dbReference type="InterPro" id="IPR011016">
    <property type="entry name" value="Znf_RING-CH"/>
</dbReference>
<evidence type="ECO:0000313" key="6">
    <source>
        <dbReference type="EMBL" id="KAL1138167.1"/>
    </source>
</evidence>
<dbReference type="CDD" id="cd16495">
    <property type="entry name" value="RING_CH-C4HC3_MARCH"/>
    <property type="match status" value="1"/>
</dbReference>
<keyword evidence="2" id="KW-0863">Zinc-finger</keyword>
<keyword evidence="7" id="KW-1185">Reference proteome</keyword>
<proteinExistence type="predicted"/>
<feature type="transmembrane region" description="Helical" evidence="4">
    <location>
        <begin position="130"/>
        <end position="149"/>
    </location>
</feature>
<dbReference type="EMBL" id="JBFDAA010000004">
    <property type="protein sequence ID" value="KAL1138167.1"/>
    <property type="molecule type" value="Genomic_DNA"/>
</dbReference>
<keyword evidence="1" id="KW-0479">Metal-binding</keyword>
<dbReference type="SUPFAM" id="SSF57850">
    <property type="entry name" value="RING/U-box"/>
    <property type="match status" value="1"/>
</dbReference>
<comment type="caution">
    <text evidence="6">The sequence shown here is derived from an EMBL/GenBank/DDBJ whole genome shotgun (WGS) entry which is preliminary data.</text>
</comment>
<evidence type="ECO:0000256" key="3">
    <source>
        <dbReference type="ARBA" id="ARBA00022833"/>
    </source>
</evidence>
<evidence type="ECO:0000313" key="7">
    <source>
        <dbReference type="Proteomes" id="UP001558652"/>
    </source>
</evidence>
<sequence length="197" mass="22803">MASKRRNMLYEKRKQKTTEIGAICHPFICEPSAREVPMARVTSIRELIYTECRYCLMQDKAKNLIAPCLCRGTVKYVHRKCINEWISNSGQWHCSVCWLDYARASRRPRSGWRALKLALMDRLPPESPPLFPVLALALLIIYAVLRVTSACPCPFLWRLLDVAVVSGYALYFLILPPVRLFRSWTRYYGLCKSTDPI</sequence>
<accession>A0ABD0YQF9</accession>
<feature type="domain" description="RING-CH-type" evidence="5">
    <location>
        <begin position="44"/>
        <end position="104"/>
    </location>
</feature>
<gene>
    <name evidence="6" type="ORF">AAG570_009859</name>
</gene>
<dbReference type="Gene3D" id="3.30.40.10">
    <property type="entry name" value="Zinc/RING finger domain, C3HC4 (zinc finger)"/>
    <property type="match status" value="1"/>
</dbReference>
<dbReference type="Pfam" id="PF12906">
    <property type="entry name" value="RINGv"/>
    <property type="match status" value="1"/>
</dbReference>
<evidence type="ECO:0000259" key="5">
    <source>
        <dbReference type="PROSITE" id="PS51292"/>
    </source>
</evidence>
<dbReference type="InterPro" id="IPR013083">
    <property type="entry name" value="Znf_RING/FYVE/PHD"/>
</dbReference>
<keyword evidence="4" id="KW-1133">Transmembrane helix</keyword>
<evidence type="ECO:0000256" key="4">
    <source>
        <dbReference type="SAM" id="Phobius"/>
    </source>
</evidence>
<keyword evidence="4" id="KW-0472">Membrane</keyword>
<dbReference type="AlphaFoldDB" id="A0ABD0YQF9"/>
<organism evidence="6 7">
    <name type="scientific">Ranatra chinensis</name>
    <dbReference type="NCBI Taxonomy" id="642074"/>
    <lineage>
        <taxon>Eukaryota</taxon>
        <taxon>Metazoa</taxon>
        <taxon>Ecdysozoa</taxon>
        <taxon>Arthropoda</taxon>
        <taxon>Hexapoda</taxon>
        <taxon>Insecta</taxon>
        <taxon>Pterygota</taxon>
        <taxon>Neoptera</taxon>
        <taxon>Paraneoptera</taxon>
        <taxon>Hemiptera</taxon>
        <taxon>Heteroptera</taxon>
        <taxon>Panheteroptera</taxon>
        <taxon>Nepomorpha</taxon>
        <taxon>Nepidae</taxon>
        <taxon>Ranatrinae</taxon>
        <taxon>Ranatra</taxon>
    </lineage>
</organism>
<keyword evidence="4" id="KW-0812">Transmembrane</keyword>
<evidence type="ECO:0000256" key="1">
    <source>
        <dbReference type="ARBA" id="ARBA00022723"/>
    </source>
</evidence>
<dbReference type="PROSITE" id="PS51292">
    <property type="entry name" value="ZF_RING_CH"/>
    <property type="match status" value="1"/>
</dbReference>
<feature type="transmembrane region" description="Helical" evidence="4">
    <location>
        <begin position="155"/>
        <end position="174"/>
    </location>
</feature>
<evidence type="ECO:0000256" key="2">
    <source>
        <dbReference type="ARBA" id="ARBA00022771"/>
    </source>
</evidence>
<dbReference type="GO" id="GO:0008270">
    <property type="term" value="F:zinc ion binding"/>
    <property type="evidence" value="ECO:0007669"/>
    <property type="project" value="UniProtKB-KW"/>
</dbReference>
<dbReference type="SMART" id="SM00744">
    <property type="entry name" value="RINGv"/>
    <property type="match status" value="1"/>
</dbReference>
<reference evidence="6 7" key="1">
    <citation type="submission" date="2024-07" db="EMBL/GenBank/DDBJ databases">
        <title>Chromosome-level genome assembly of the water stick insect Ranatra chinensis (Heteroptera: Nepidae).</title>
        <authorList>
            <person name="Liu X."/>
        </authorList>
    </citation>
    <scope>NUCLEOTIDE SEQUENCE [LARGE SCALE GENOMIC DNA]</scope>
    <source>
        <strain evidence="6">Cailab_2021Rc</strain>
        <tissue evidence="6">Muscle</tissue>
    </source>
</reference>
<name>A0ABD0YQF9_9HEMI</name>
<keyword evidence="3" id="KW-0862">Zinc</keyword>
<dbReference type="PANTHER" id="PTHR46347">
    <property type="entry name" value="RING/FYVE/PHD ZINC FINGER SUPERFAMILY PROTEIN"/>
    <property type="match status" value="1"/>
</dbReference>